<evidence type="ECO:0000313" key="2">
    <source>
        <dbReference type="Proteomes" id="UP001140096"/>
    </source>
</evidence>
<protein>
    <submittedName>
        <fullName evidence="1">Uncharacterized protein</fullName>
    </submittedName>
</protein>
<comment type="caution">
    <text evidence="1">The sequence shown here is derived from an EMBL/GenBank/DDBJ whole genome shotgun (WGS) entry which is preliminary data.</text>
</comment>
<dbReference type="Proteomes" id="UP001140096">
    <property type="component" value="Unassembled WGS sequence"/>
</dbReference>
<dbReference type="EMBL" id="JANBUP010002419">
    <property type="protein sequence ID" value="KAJ2800415.1"/>
    <property type="molecule type" value="Genomic_DNA"/>
</dbReference>
<reference evidence="1" key="1">
    <citation type="submission" date="2022-07" db="EMBL/GenBank/DDBJ databases">
        <title>Phylogenomic reconstructions and comparative analyses of Kickxellomycotina fungi.</title>
        <authorList>
            <person name="Reynolds N.K."/>
            <person name="Stajich J.E."/>
            <person name="Barry K."/>
            <person name="Grigoriev I.V."/>
            <person name="Crous P."/>
            <person name="Smith M.E."/>
        </authorList>
    </citation>
    <scope>NUCLEOTIDE SEQUENCE</scope>
    <source>
        <strain evidence="1">CBS 102833</strain>
    </source>
</reference>
<accession>A0ACC1L4L3</accession>
<evidence type="ECO:0000313" key="1">
    <source>
        <dbReference type="EMBL" id="KAJ2800415.1"/>
    </source>
</evidence>
<gene>
    <name evidence="1" type="ORF">H4S07_005185</name>
</gene>
<proteinExistence type="predicted"/>
<sequence>RSAVLRGHTAGVTSLAAGWGGHSAMLVSGSDDQTCRLWDARTGKAVRCIRGFADEITAVEFAGEHSLVAASGSSIYVYDQRSLDVVSQAPEAATSRFASIDNGEVQALSARGDFVAFVDEDGRLGVCDITDDPLSNVPVHFAGGHDALAGCVSMHPELPVIASGGFDRQVLLWDMASEKTTRSFTADSNDACDDGDGRKKLFNPPFAYALDFAPGCERGFQLVSGHADGRLMCLSDETVFSWSECHGYSISAVRFVRAKPEILATASLDCTLALWDAESILDPDVDTSRSATIVVGDKPHLLAQVELSAKPDTLASSETTPVIYTDQGCDIVAYTIS</sequence>
<organism evidence="1 2">
    <name type="scientific">Coemansia furcata</name>
    <dbReference type="NCBI Taxonomy" id="417177"/>
    <lineage>
        <taxon>Eukaryota</taxon>
        <taxon>Fungi</taxon>
        <taxon>Fungi incertae sedis</taxon>
        <taxon>Zoopagomycota</taxon>
        <taxon>Kickxellomycotina</taxon>
        <taxon>Kickxellomycetes</taxon>
        <taxon>Kickxellales</taxon>
        <taxon>Kickxellaceae</taxon>
        <taxon>Coemansia</taxon>
    </lineage>
</organism>
<name>A0ACC1L4L3_9FUNG</name>
<keyword evidence="2" id="KW-1185">Reference proteome</keyword>
<feature type="non-terminal residue" evidence="1">
    <location>
        <position position="1"/>
    </location>
</feature>